<dbReference type="AlphaFoldDB" id="A0A0E9W0R6"/>
<reference evidence="1" key="1">
    <citation type="submission" date="2014-11" db="EMBL/GenBank/DDBJ databases">
        <authorList>
            <person name="Amaro Gonzalez C."/>
        </authorList>
    </citation>
    <scope>NUCLEOTIDE SEQUENCE</scope>
</reference>
<evidence type="ECO:0000313" key="1">
    <source>
        <dbReference type="EMBL" id="JAH83155.1"/>
    </source>
</evidence>
<accession>A0A0E9W0R6</accession>
<protein>
    <submittedName>
        <fullName evidence="1">Uncharacterized protein</fullName>
    </submittedName>
</protein>
<proteinExistence type="predicted"/>
<dbReference type="EMBL" id="GBXM01025422">
    <property type="protein sequence ID" value="JAH83155.1"/>
    <property type="molecule type" value="Transcribed_RNA"/>
</dbReference>
<organism evidence="1">
    <name type="scientific">Anguilla anguilla</name>
    <name type="common">European freshwater eel</name>
    <name type="synonym">Muraena anguilla</name>
    <dbReference type="NCBI Taxonomy" id="7936"/>
    <lineage>
        <taxon>Eukaryota</taxon>
        <taxon>Metazoa</taxon>
        <taxon>Chordata</taxon>
        <taxon>Craniata</taxon>
        <taxon>Vertebrata</taxon>
        <taxon>Euteleostomi</taxon>
        <taxon>Actinopterygii</taxon>
        <taxon>Neopterygii</taxon>
        <taxon>Teleostei</taxon>
        <taxon>Anguilliformes</taxon>
        <taxon>Anguillidae</taxon>
        <taxon>Anguilla</taxon>
    </lineage>
</organism>
<name>A0A0E9W0R6_ANGAN</name>
<sequence length="47" mass="5097">MAYPRAICPLQQIIILSLNNKLGLTSASDCNYSVTLLMVQVCITAVI</sequence>
<reference evidence="1" key="2">
    <citation type="journal article" date="2015" name="Fish Shellfish Immunol.">
        <title>Early steps in the European eel (Anguilla anguilla)-Vibrio vulnificus interaction in the gills: Role of the RtxA13 toxin.</title>
        <authorList>
            <person name="Callol A."/>
            <person name="Pajuelo D."/>
            <person name="Ebbesson L."/>
            <person name="Teles M."/>
            <person name="MacKenzie S."/>
            <person name="Amaro C."/>
        </authorList>
    </citation>
    <scope>NUCLEOTIDE SEQUENCE</scope>
</reference>